<dbReference type="Gene3D" id="1.25.40.20">
    <property type="entry name" value="Ankyrin repeat-containing domain"/>
    <property type="match status" value="1"/>
</dbReference>
<feature type="compositionally biased region" description="Basic and acidic residues" evidence="6">
    <location>
        <begin position="463"/>
        <end position="482"/>
    </location>
</feature>
<dbReference type="InterPro" id="IPR005821">
    <property type="entry name" value="Ion_trans_dom"/>
</dbReference>
<sequence length="688" mass="75424">MPAPPVRFKKRPRKKEQVVPVEEEEEEEVDEDALDDAAAAREAAEDEEDEEDKERVCFGAVTLNEAQAESGWWGRVHARLESNAALAVILTLTFFDMGVSVAGILKALDTTRQIWVVCSRGASLVFFVECCLHLRSHAVVYSFCSFFGDRFNCVDVAVVALDVFTLSLEYGSRGGAGGFAGVASFFRAARALRLLRLLRLLRVARAARALKRRKPLEDLDPLALAEEGDEDFVRFFAPNVAPRKRDRVWDLGLRPGGESVLFVAAKRGHHKLVRAVVRCDSPRAKAAVEARDGVEGMTPLFVAALHHQRRAAHELAVFGRADLAATPTIGPDFKGVTARELVERRGWGPTLDRVAKLEAEDAARELAARMREAKAAARARKAAAREASAAKRAKKARVYRLGRAIYHATESLERAARSRAFSAFLAASYDADELAMRGTRAAAVRMRKAALAKKLAADARLAAGDDRPTSRQERRVAADGRRAKNARRWGAHTRPVSPWRKRPNTRERLLRLVYALRFGTSIHAPTVGRRCAVDQATTVPDVKNKWKTKHDPSMLVRPTPWAEKKRQDPKTVLAISVDELERAKSLIEHGNGAGAGPGGARARPAASEATSDVWQNPRFSVALAETIEKEFTGQVTVTQVGDPGTTGNFEVTVAGKLVHSKTTMGHDKCQSGESTQKVIDAIQEAVDA</sequence>
<feature type="domain" description="Ion transport" evidence="7">
    <location>
        <begin position="88"/>
        <end position="210"/>
    </location>
</feature>
<keyword evidence="9" id="KW-1185">Reference proteome</keyword>
<protein>
    <recommendedName>
        <fullName evidence="7">Ion transport domain-containing protein</fullName>
    </recommendedName>
</protein>
<name>A0ABR1FLN6_AURAN</name>
<keyword evidence="3" id="KW-1133">Transmembrane helix</keyword>
<evidence type="ECO:0000259" key="7">
    <source>
        <dbReference type="Pfam" id="PF00520"/>
    </source>
</evidence>
<evidence type="ECO:0000313" key="9">
    <source>
        <dbReference type="Proteomes" id="UP001363151"/>
    </source>
</evidence>
<dbReference type="Gene3D" id="1.20.120.350">
    <property type="entry name" value="Voltage-gated potassium channels. Chain C"/>
    <property type="match status" value="1"/>
</dbReference>
<dbReference type="SUPFAM" id="SSF48403">
    <property type="entry name" value="Ankyrin repeat"/>
    <property type="match status" value="1"/>
</dbReference>
<feature type="compositionally biased region" description="Acidic residues" evidence="6">
    <location>
        <begin position="21"/>
        <end position="35"/>
    </location>
</feature>
<evidence type="ECO:0000256" key="3">
    <source>
        <dbReference type="ARBA" id="ARBA00022989"/>
    </source>
</evidence>
<organism evidence="8 9">
    <name type="scientific">Aureococcus anophagefferens</name>
    <name type="common">Harmful bloom alga</name>
    <dbReference type="NCBI Taxonomy" id="44056"/>
    <lineage>
        <taxon>Eukaryota</taxon>
        <taxon>Sar</taxon>
        <taxon>Stramenopiles</taxon>
        <taxon>Ochrophyta</taxon>
        <taxon>Pelagophyceae</taxon>
        <taxon>Pelagomonadales</taxon>
        <taxon>Pelagomonadaceae</taxon>
        <taxon>Aureococcus</taxon>
    </lineage>
</organism>
<dbReference type="Gene3D" id="3.40.30.10">
    <property type="entry name" value="Glutaredoxin"/>
    <property type="match status" value="1"/>
</dbReference>
<comment type="caution">
    <text evidence="8">The sequence shown here is derived from an EMBL/GenBank/DDBJ whole genome shotgun (WGS) entry which is preliminary data.</text>
</comment>
<keyword evidence="4" id="KW-0472">Membrane</keyword>
<keyword evidence="2" id="KW-0812">Transmembrane</keyword>
<dbReference type="EMBL" id="JBBJCI010000364">
    <property type="protein sequence ID" value="KAK7233090.1"/>
    <property type="molecule type" value="Genomic_DNA"/>
</dbReference>
<comment type="subcellular location">
    <subcellularLocation>
        <location evidence="1">Membrane</location>
        <topology evidence="1">Multi-pass membrane protein</topology>
    </subcellularLocation>
</comment>
<reference evidence="8 9" key="1">
    <citation type="submission" date="2024-03" db="EMBL/GenBank/DDBJ databases">
        <title>Aureococcus anophagefferens CCMP1851 and Kratosvirus quantuckense: Draft genome of a second virus-susceptible host strain in the model system.</title>
        <authorList>
            <person name="Chase E."/>
            <person name="Truchon A.R."/>
            <person name="Schepens W."/>
            <person name="Wilhelm S.W."/>
        </authorList>
    </citation>
    <scope>NUCLEOTIDE SEQUENCE [LARGE SCALE GENOMIC DNA]</scope>
    <source>
        <strain evidence="8 9">CCMP1851</strain>
    </source>
</reference>
<dbReference type="InterPro" id="IPR027359">
    <property type="entry name" value="Volt_channel_dom_sf"/>
</dbReference>
<gene>
    <name evidence="8" type="ORF">SO694_000392124</name>
</gene>
<feature type="region of interest" description="Disordered" evidence="6">
    <location>
        <begin position="460"/>
        <end position="500"/>
    </location>
</feature>
<feature type="region of interest" description="Disordered" evidence="6">
    <location>
        <begin position="1"/>
        <end position="53"/>
    </location>
</feature>
<evidence type="ECO:0000256" key="6">
    <source>
        <dbReference type="SAM" id="MobiDB-lite"/>
    </source>
</evidence>
<evidence type="ECO:0000256" key="4">
    <source>
        <dbReference type="ARBA" id="ARBA00023136"/>
    </source>
</evidence>
<evidence type="ECO:0000256" key="1">
    <source>
        <dbReference type="ARBA" id="ARBA00004141"/>
    </source>
</evidence>
<dbReference type="InterPro" id="IPR036770">
    <property type="entry name" value="Ankyrin_rpt-contain_sf"/>
</dbReference>
<dbReference type="Pfam" id="PF00520">
    <property type="entry name" value="Ion_trans"/>
    <property type="match status" value="1"/>
</dbReference>
<dbReference type="Proteomes" id="UP001363151">
    <property type="component" value="Unassembled WGS sequence"/>
</dbReference>
<evidence type="ECO:0000313" key="8">
    <source>
        <dbReference type="EMBL" id="KAK7233090.1"/>
    </source>
</evidence>
<evidence type="ECO:0000256" key="2">
    <source>
        <dbReference type="ARBA" id="ARBA00022692"/>
    </source>
</evidence>
<dbReference type="SUPFAM" id="SSF81324">
    <property type="entry name" value="Voltage-gated potassium channels"/>
    <property type="match status" value="1"/>
</dbReference>
<keyword evidence="5" id="KW-0175">Coiled coil</keyword>
<proteinExistence type="predicted"/>
<evidence type="ECO:0000256" key="5">
    <source>
        <dbReference type="SAM" id="Coils"/>
    </source>
</evidence>
<feature type="coiled-coil region" evidence="5">
    <location>
        <begin position="356"/>
        <end position="387"/>
    </location>
</feature>
<accession>A0ABR1FLN6</accession>